<reference evidence="7 8" key="1">
    <citation type="submission" date="2018-02" db="EMBL/GenBank/DDBJ databases">
        <title>Reclassifiation of [Polyangium] brachysporum DSM 7029 as Guopingzhaonella breviflexa gen. nov., sp. nov., a member of the family Comamonadaceae.</title>
        <authorList>
            <person name="Tang B."/>
        </authorList>
    </citation>
    <scope>NUCLEOTIDE SEQUENCE [LARGE SCALE GENOMIC DNA]</scope>
    <source>
        <strain evidence="7 8">DSM 15344</strain>
    </source>
</reference>
<feature type="transmembrane region" description="Helical" evidence="6">
    <location>
        <begin position="224"/>
        <end position="249"/>
    </location>
</feature>
<evidence type="ECO:0000256" key="3">
    <source>
        <dbReference type="ARBA" id="ARBA00022692"/>
    </source>
</evidence>
<protein>
    <recommendedName>
        <fullName evidence="9">YihY/virulence factor BrkB family protein</fullName>
    </recommendedName>
</protein>
<dbReference type="Proteomes" id="UP000239406">
    <property type="component" value="Unassembled WGS sequence"/>
</dbReference>
<comment type="subcellular location">
    <subcellularLocation>
        <location evidence="1">Cell membrane</location>
        <topology evidence="1">Multi-pass membrane protein</topology>
    </subcellularLocation>
</comment>
<dbReference type="NCBIfam" id="TIGR00765">
    <property type="entry name" value="yihY_not_rbn"/>
    <property type="match status" value="1"/>
</dbReference>
<proteinExistence type="predicted"/>
<evidence type="ECO:0000313" key="7">
    <source>
        <dbReference type="EMBL" id="PPE69840.1"/>
    </source>
</evidence>
<evidence type="ECO:0008006" key="9">
    <source>
        <dbReference type="Google" id="ProtNLM"/>
    </source>
</evidence>
<keyword evidence="4 6" id="KW-1133">Transmembrane helix</keyword>
<dbReference type="PANTHER" id="PTHR30213">
    <property type="entry name" value="INNER MEMBRANE PROTEIN YHJD"/>
    <property type="match status" value="1"/>
</dbReference>
<evidence type="ECO:0000256" key="1">
    <source>
        <dbReference type="ARBA" id="ARBA00004651"/>
    </source>
</evidence>
<name>A0A2S5T4C3_9BURK</name>
<keyword evidence="2" id="KW-1003">Cell membrane</keyword>
<dbReference type="AlphaFoldDB" id="A0A2S5T4C3"/>
<dbReference type="InterPro" id="IPR017039">
    <property type="entry name" value="Virul_fac_BrkB"/>
</dbReference>
<feature type="transmembrane region" description="Helical" evidence="6">
    <location>
        <begin position="188"/>
        <end position="218"/>
    </location>
</feature>
<comment type="caution">
    <text evidence="7">The sequence shown here is derived from an EMBL/GenBank/DDBJ whole genome shotgun (WGS) entry which is preliminary data.</text>
</comment>
<dbReference type="PANTHER" id="PTHR30213:SF1">
    <property type="entry name" value="INNER MEMBRANE PROTEIN YHJD"/>
    <property type="match status" value="1"/>
</dbReference>
<organism evidence="7 8">
    <name type="scientific">Caldimonas thermodepolymerans</name>
    <dbReference type="NCBI Taxonomy" id="215580"/>
    <lineage>
        <taxon>Bacteria</taxon>
        <taxon>Pseudomonadati</taxon>
        <taxon>Pseudomonadota</taxon>
        <taxon>Betaproteobacteria</taxon>
        <taxon>Burkholderiales</taxon>
        <taxon>Sphaerotilaceae</taxon>
        <taxon>Caldimonas</taxon>
    </lineage>
</organism>
<feature type="transmembrane region" description="Helical" evidence="6">
    <location>
        <begin position="143"/>
        <end position="167"/>
    </location>
</feature>
<evidence type="ECO:0000256" key="4">
    <source>
        <dbReference type="ARBA" id="ARBA00022989"/>
    </source>
</evidence>
<accession>A0A2S5T4C3</accession>
<evidence type="ECO:0000256" key="6">
    <source>
        <dbReference type="SAM" id="Phobius"/>
    </source>
</evidence>
<keyword evidence="8" id="KW-1185">Reference proteome</keyword>
<sequence>MRRGAAPWRALLRLLRRTGRGRLSAGAGHAACRARTMELQSLPARLWARVPAPLQRPLALGAAAVQTWLDELGPQLGASIAFYAMFAMAPLLVVAITLAGAFFGPEAARGQIVEQIQELVGRDAARSIEIMIASSWRGQGRGLAGALGVVALLVGASGVFVALRNALNRLGRIPELPKGVSAFVRARLVAFALVLGFGFLAIVSLIASAALAAVGAYLSRRHPALAPAISAMDIVISTVVLTFGFAALLRWLPERAPGWRAVFTGAVASALLFAIGKHLIGLYLGRAGVASSYGAAGSFVVVMLWVYYSSQILLLGAALAWTVDGVQQRPHPPQPRGGPGA</sequence>
<dbReference type="Pfam" id="PF03631">
    <property type="entry name" value="Virul_fac_BrkB"/>
    <property type="match status" value="1"/>
</dbReference>
<feature type="transmembrane region" description="Helical" evidence="6">
    <location>
        <begin position="261"/>
        <end position="284"/>
    </location>
</feature>
<keyword evidence="5 6" id="KW-0472">Membrane</keyword>
<keyword evidence="3 6" id="KW-0812">Transmembrane</keyword>
<gene>
    <name evidence="7" type="ORF">C1702_10195</name>
</gene>
<dbReference type="GO" id="GO:0005886">
    <property type="term" value="C:plasma membrane"/>
    <property type="evidence" value="ECO:0007669"/>
    <property type="project" value="UniProtKB-SubCell"/>
</dbReference>
<evidence type="ECO:0000256" key="2">
    <source>
        <dbReference type="ARBA" id="ARBA00022475"/>
    </source>
</evidence>
<evidence type="ECO:0000256" key="5">
    <source>
        <dbReference type="ARBA" id="ARBA00023136"/>
    </source>
</evidence>
<evidence type="ECO:0000313" key="8">
    <source>
        <dbReference type="Proteomes" id="UP000239406"/>
    </source>
</evidence>
<feature type="transmembrane region" description="Helical" evidence="6">
    <location>
        <begin position="80"/>
        <end position="103"/>
    </location>
</feature>
<dbReference type="EMBL" id="PSNY01000009">
    <property type="protein sequence ID" value="PPE69840.1"/>
    <property type="molecule type" value="Genomic_DNA"/>
</dbReference>